<evidence type="ECO:0000256" key="1">
    <source>
        <dbReference type="SAM" id="MobiDB-lite"/>
    </source>
</evidence>
<feature type="compositionally biased region" description="Acidic residues" evidence="1">
    <location>
        <begin position="211"/>
        <end position="231"/>
    </location>
</feature>
<evidence type="ECO:0000313" key="2">
    <source>
        <dbReference type="EMBL" id="EKD02299.1"/>
    </source>
</evidence>
<organism evidence="2 3">
    <name type="scientific">Trichosporon asahii var. asahii (strain CBS 8904)</name>
    <name type="common">Yeast</name>
    <dbReference type="NCBI Taxonomy" id="1220162"/>
    <lineage>
        <taxon>Eukaryota</taxon>
        <taxon>Fungi</taxon>
        <taxon>Dikarya</taxon>
        <taxon>Basidiomycota</taxon>
        <taxon>Agaricomycotina</taxon>
        <taxon>Tremellomycetes</taxon>
        <taxon>Trichosporonales</taxon>
        <taxon>Trichosporonaceae</taxon>
        <taxon>Trichosporon</taxon>
    </lineage>
</organism>
<dbReference type="EMBL" id="AMBO01000294">
    <property type="protein sequence ID" value="EKD02299.1"/>
    <property type="molecule type" value="Genomic_DNA"/>
</dbReference>
<sequence>MTTTKRRQPLHWTNTVGAAISEGLSECDLERELTRSRPGAYQHQQLHHAKLPARDHCPVTRATGTSHKLTAVRSKLTNREHVQLLFYLLIVPEEKIAARSVRGTSAEVPSPMSILNRMLDEYGPGVMGRYLPPEGREIVRSDGRLARSIERRFKHARSVWDLVLEKPERKRRRTTGTADTARKGKRKTEEDGEGRESQKSKGKGKAKAEEALEEEEEEEEEEVEEEEELEEPEKRVSDGGWVLLPWLTRLWAQDATSFERSLPQYTDLLDDASLPLLVIREALVPAPYLIKQQRGRVASSLLSLLVELASGPDPSFHPHSLVVSLVALLRRLDRDQLRALFAISDIDAAAEAHVLALALEERAGTRLKLSENRRKGTHAGFERGEWGPPTVKYALQLARDADELGATIATRLIADMGRIRADDDGWAEIDDDMLDDVTDNALRLALQGAKRRYDQKLV</sequence>
<gene>
    <name evidence="2" type="ORF">A1Q2_03446</name>
</gene>
<protein>
    <submittedName>
        <fullName evidence="2">Uncharacterized protein</fullName>
    </submittedName>
</protein>
<proteinExistence type="predicted"/>
<feature type="region of interest" description="Disordered" evidence="1">
    <location>
        <begin position="169"/>
        <end position="236"/>
    </location>
</feature>
<name>K1WME9_TRIAC</name>
<dbReference type="Proteomes" id="UP000006757">
    <property type="component" value="Unassembled WGS sequence"/>
</dbReference>
<evidence type="ECO:0000313" key="3">
    <source>
        <dbReference type="Proteomes" id="UP000006757"/>
    </source>
</evidence>
<accession>K1WME9</accession>
<reference evidence="2 3" key="1">
    <citation type="journal article" date="2012" name="Eukaryot. Cell">
        <title>Genome sequence of the Trichosporon asahii environmental strain CBS 8904.</title>
        <authorList>
            <person name="Yang R.Y."/>
            <person name="Li H.T."/>
            <person name="Zhu H."/>
            <person name="Zhou G.P."/>
            <person name="Wang M."/>
            <person name="Wang L."/>
        </authorList>
    </citation>
    <scope>NUCLEOTIDE SEQUENCE [LARGE SCALE GENOMIC DNA]</scope>
    <source>
        <strain evidence="2 3">CBS 8904</strain>
    </source>
</reference>
<comment type="caution">
    <text evidence="2">The sequence shown here is derived from an EMBL/GenBank/DDBJ whole genome shotgun (WGS) entry which is preliminary data.</text>
</comment>
<dbReference type="InParanoid" id="K1WME9"/>
<dbReference type="AlphaFoldDB" id="K1WME9"/>
<dbReference type="HOGENOM" id="CLU_736061_0_0_1"/>
<keyword evidence="3" id="KW-1185">Reference proteome</keyword>